<dbReference type="STRING" id="3983.A0A2C9WEY3"/>
<protein>
    <submittedName>
        <fullName evidence="2">Uncharacterized protein</fullName>
    </submittedName>
</protein>
<comment type="caution">
    <text evidence="2">The sequence shown here is derived from an EMBL/GenBank/DDBJ whole genome shotgun (WGS) entry which is preliminary data.</text>
</comment>
<organism evidence="2 3">
    <name type="scientific">Manihot esculenta</name>
    <name type="common">Cassava</name>
    <name type="synonym">Jatropha manihot</name>
    <dbReference type="NCBI Taxonomy" id="3983"/>
    <lineage>
        <taxon>Eukaryota</taxon>
        <taxon>Viridiplantae</taxon>
        <taxon>Streptophyta</taxon>
        <taxon>Embryophyta</taxon>
        <taxon>Tracheophyta</taxon>
        <taxon>Spermatophyta</taxon>
        <taxon>Magnoliopsida</taxon>
        <taxon>eudicotyledons</taxon>
        <taxon>Gunneridae</taxon>
        <taxon>Pentapetalae</taxon>
        <taxon>rosids</taxon>
        <taxon>fabids</taxon>
        <taxon>Malpighiales</taxon>
        <taxon>Euphorbiaceae</taxon>
        <taxon>Crotonoideae</taxon>
        <taxon>Manihoteae</taxon>
        <taxon>Manihot</taxon>
    </lineage>
</organism>
<gene>
    <name evidence="2" type="ORF">MANES_02G104500v8</name>
</gene>
<evidence type="ECO:0000256" key="1">
    <source>
        <dbReference type="SAM" id="MobiDB-lite"/>
    </source>
</evidence>
<dbReference type="Proteomes" id="UP000091857">
    <property type="component" value="Chromosome 2"/>
</dbReference>
<dbReference type="AlphaFoldDB" id="A0A2C9WEY3"/>
<evidence type="ECO:0000313" key="3">
    <source>
        <dbReference type="Proteomes" id="UP000091857"/>
    </source>
</evidence>
<accession>A0A2C9WEY3</accession>
<dbReference type="PANTHER" id="PTHR47512">
    <property type="entry name" value="EXPRESSED PROTEIN"/>
    <property type="match status" value="1"/>
</dbReference>
<dbReference type="Gramene" id="Manes.02G104500.1.v8.1">
    <property type="protein sequence ID" value="Manes.02G104500.1.v8.1.CDS"/>
    <property type="gene ID" value="Manes.02G104500.v8.1"/>
</dbReference>
<evidence type="ECO:0000313" key="2">
    <source>
        <dbReference type="EMBL" id="OAY57541.1"/>
    </source>
</evidence>
<feature type="region of interest" description="Disordered" evidence="1">
    <location>
        <begin position="1"/>
        <end position="54"/>
    </location>
</feature>
<dbReference type="EMBL" id="CM004388">
    <property type="protein sequence ID" value="OAY57541.1"/>
    <property type="molecule type" value="Genomic_DNA"/>
</dbReference>
<proteinExistence type="predicted"/>
<keyword evidence="3" id="KW-1185">Reference proteome</keyword>
<feature type="compositionally biased region" description="Polar residues" evidence="1">
    <location>
        <begin position="40"/>
        <end position="52"/>
    </location>
</feature>
<feature type="compositionally biased region" description="Polar residues" evidence="1">
    <location>
        <begin position="13"/>
        <end position="28"/>
    </location>
</feature>
<name>A0A2C9WEY3_MANES</name>
<sequence>METPSSTKRETRSQTLAALNNNDNNIPISSRIEDSEKGVSKSTRSGKQQQDRSALIDITNDSPIVGVAMGSLETPASAIAKQRSNRVKINYTPGSGEAKLRGQVKTLLQKVEEEAELSKVALENRPFLRIQGFANSPMGLLAPTPVNTPQVPNLSEADGGIDCTTPLSVVEEPLLFCQVVSDIFDGKKEGLESQKSLTRSLMLDFSEKSEITDASSECPSVVTTREVDKSLTSDDDSASNWSILVNASTHEEEEEEEEEEYYDPYDYEDGDDGGLVDALCEGIGKIRFSENNTMAAKFRGKHTRFRYNSDDEVVEEEEVVEDAAFQHQMFFT</sequence>
<dbReference type="OrthoDB" id="162989at2759"/>
<reference evidence="3" key="1">
    <citation type="journal article" date="2016" name="Nat. Biotechnol.">
        <title>Sequencing wild and cultivated cassava and related species reveals extensive interspecific hybridization and genetic diversity.</title>
        <authorList>
            <person name="Bredeson J.V."/>
            <person name="Lyons J.B."/>
            <person name="Prochnik S.E."/>
            <person name="Wu G.A."/>
            <person name="Ha C.M."/>
            <person name="Edsinger-Gonzales E."/>
            <person name="Grimwood J."/>
            <person name="Schmutz J."/>
            <person name="Rabbi I.Y."/>
            <person name="Egesi C."/>
            <person name="Nauluvula P."/>
            <person name="Lebot V."/>
            <person name="Ndunguru J."/>
            <person name="Mkamilo G."/>
            <person name="Bart R.S."/>
            <person name="Setter T.L."/>
            <person name="Gleadow R.M."/>
            <person name="Kulakow P."/>
            <person name="Ferguson M.E."/>
            <person name="Rounsley S."/>
            <person name="Rokhsar D.S."/>
        </authorList>
    </citation>
    <scope>NUCLEOTIDE SEQUENCE [LARGE SCALE GENOMIC DNA]</scope>
    <source>
        <strain evidence="3">cv. AM560-2</strain>
    </source>
</reference>
<dbReference type="PANTHER" id="PTHR47512:SF3">
    <property type="entry name" value="CHALCONE-FLAVONONE ISOMERASE FAMILY PROTEIN"/>
    <property type="match status" value="1"/>
</dbReference>